<evidence type="ECO:0000259" key="4">
    <source>
        <dbReference type="Pfam" id="PF03446"/>
    </source>
</evidence>
<dbReference type="InterPro" id="IPR036291">
    <property type="entry name" value="NAD(P)-bd_dom_sf"/>
</dbReference>
<dbReference type="PIRSF" id="PIRSF000103">
    <property type="entry name" value="HIBADH"/>
    <property type="match status" value="1"/>
</dbReference>
<dbReference type="InterPro" id="IPR051265">
    <property type="entry name" value="HIBADH-related_NP60_sf"/>
</dbReference>
<evidence type="ECO:0000313" key="6">
    <source>
        <dbReference type="EMBL" id="SBW12486.1"/>
    </source>
</evidence>
<feature type="active site" evidence="3">
    <location>
        <position position="170"/>
    </location>
</feature>
<feature type="domain" description="3-hydroxyisobutyrate dehydrogenase-like NAD-binding" evidence="5">
    <location>
        <begin position="164"/>
        <end position="280"/>
    </location>
</feature>
<dbReference type="SUPFAM" id="SSF48179">
    <property type="entry name" value="6-phosphogluconate dehydrogenase C-terminal domain-like"/>
    <property type="match status" value="1"/>
</dbReference>
<organism evidence="6">
    <name type="scientific">uncultured Alphaproteobacteria bacterium</name>
    <dbReference type="NCBI Taxonomy" id="91750"/>
    <lineage>
        <taxon>Bacteria</taxon>
        <taxon>Pseudomonadati</taxon>
        <taxon>Pseudomonadota</taxon>
        <taxon>Alphaproteobacteria</taxon>
        <taxon>environmental samples</taxon>
    </lineage>
</organism>
<dbReference type="EC" id="1.1.1.31" evidence="6"/>
<protein>
    <submittedName>
        <fullName evidence="6">6-phosphogluconate dehydrogenase</fullName>
        <ecNumber evidence="6">1.1.1.31</ecNumber>
    </submittedName>
</protein>
<keyword evidence="1 6" id="KW-0560">Oxidoreductase</keyword>
<accession>A0A212KL80</accession>
<dbReference type="GO" id="GO:0051287">
    <property type="term" value="F:NAD binding"/>
    <property type="evidence" value="ECO:0007669"/>
    <property type="project" value="InterPro"/>
</dbReference>
<reference evidence="6" key="1">
    <citation type="submission" date="2016-04" db="EMBL/GenBank/DDBJ databases">
        <authorList>
            <person name="Evans L.H."/>
            <person name="Alamgir A."/>
            <person name="Owens N."/>
            <person name="Weber N.D."/>
            <person name="Virtaneva K."/>
            <person name="Barbian K."/>
            <person name="Babar A."/>
            <person name="Rosenke K."/>
        </authorList>
    </citation>
    <scope>NUCLEOTIDE SEQUENCE</scope>
    <source>
        <strain evidence="6">86</strain>
    </source>
</reference>
<dbReference type="Gene3D" id="3.40.50.720">
    <property type="entry name" value="NAD(P)-binding Rossmann-like Domain"/>
    <property type="match status" value="1"/>
</dbReference>
<dbReference type="PANTHER" id="PTHR43580">
    <property type="entry name" value="OXIDOREDUCTASE GLYR1-RELATED"/>
    <property type="match status" value="1"/>
</dbReference>
<dbReference type="GO" id="GO:0050661">
    <property type="term" value="F:NADP binding"/>
    <property type="evidence" value="ECO:0007669"/>
    <property type="project" value="InterPro"/>
</dbReference>
<dbReference type="Pfam" id="PF03446">
    <property type="entry name" value="NAD_binding_2"/>
    <property type="match status" value="1"/>
</dbReference>
<dbReference type="SUPFAM" id="SSF51735">
    <property type="entry name" value="NAD(P)-binding Rossmann-fold domains"/>
    <property type="match status" value="1"/>
</dbReference>
<evidence type="ECO:0000256" key="1">
    <source>
        <dbReference type="ARBA" id="ARBA00023002"/>
    </source>
</evidence>
<sequence length="285" mass="28639">MTHPRIGWIGLGHMGAPMAANLAKAGVPLTVYNRTPRDLPGIKVPVAASAAEAARGADIVVTMVSDDAAEEAVLFGPGGVAEALAPGQVVVNMGTVSPKLAVSVAERLAKRGVAALDAPVSGSVKPATDATLVILVGGAAEALETARPMFELLGKRTVHFGGPGQGARAKLAINLMLGVVMQGLAEAVTFGEASGLDTAALLDAIGESALASPLVAIKLAAIREGNFAAAFPLKHMAKDLRLASDAAAGAPIPAAEVVRGSYELAVNDGLGDKDVIAILESLRNA</sequence>
<dbReference type="InterPro" id="IPR013328">
    <property type="entry name" value="6PGD_dom2"/>
</dbReference>
<dbReference type="InterPro" id="IPR015815">
    <property type="entry name" value="HIBADH-related"/>
</dbReference>
<dbReference type="InterPro" id="IPR006115">
    <property type="entry name" value="6PGDH_NADP-bd"/>
</dbReference>
<name>A0A212KL80_9PROT</name>
<evidence type="ECO:0000256" key="2">
    <source>
        <dbReference type="ARBA" id="ARBA00023027"/>
    </source>
</evidence>
<dbReference type="EMBL" id="FLUO01000003">
    <property type="protein sequence ID" value="SBW12486.1"/>
    <property type="molecule type" value="Genomic_DNA"/>
</dbReference>
<dbReference type="InterPro" id="IPR008927">
    <property type="entry name" value="6-PGluconate_DH-like_C_sf"/>
</dbReference>
<dbReference type="AlphaFoldDB" id="A0A212KL80"/>
<gene>
    <name evidence="6" type="ORF">KL86APRO_30036</name>
</gene>
<evidence type="ECO:0000256" key="3">
    <source>
        <dbReference type="PIRSR" id="PIRSR000103-1"/>
    </source>
</evidence>
<dbReference type="Pfam" id="PF14833">
    <property type="entry name" value="NAD_binding_11"/>
    <property type="match status" value="1"/>
</dbReference>
<feature type="domain" description="6-phosphogluconate dehydrogenase NADP-binding" evidence="4">
    <location>
        <begin position="5"/>
        <end position="161"/>
    </location>
</feature>
<dbReference type="PANTHER" id="PTHR43580:SF2">
    <property type="entry name" value="CYTOKINE-LIKE NUCLEAR FACTOR N-PAC"/>
    <property type="match status" value="1"/>
</dbReference>
<dbReference type="Gene3D" id="1.10.1040.10">
    <property type="entry name" value="N-(1-d-carboxylethyl)-l-norvaline Dehydrogenase, domain 2"/>
    <property type="match status" value="1"/>
</dbReference>
<keyword evidence="2" id="KW-0520">NAD</keyword>
<dbReference type="GO" id="GO:0008442">
    <property type="term" value="F:3-hydroxyisobutyrate dehydrogenase activity"/>
    <property type="evidence" value="ECO:0007669"/>
    <property type="project" value="UniProtKB-EC"/>
</dbReference>
<dbReference type="InterPro" id="IPR029154">
    <property type="entry name" value="HIBADH-like_NADP-bd"/>
</dbReference>
<proteinExistence type="predicted"/>
<evidence type="ECO:0000259" key="5">
    <source>
        <dbReference type="Pfam" id="PF14833"/>
    </source>
</evidence>